<evidence type="ECO:0000313" key="3">
    <source>
        <dbReference type="Proteomes" id="UP001226389"/>
    </source>
</evidence>
<dbReference type="InterPro" id="IPR011032">
    <property type="entry name" value="GroES-like_sf"/>
</dbReference>
<name>A0ABT9UMY4_9MICC</name>
<dbReference type="Gene3D" id="3.40.50.720">
    <property type="entry name" value="NAD(P)-binding Rossmann-like Domain"/>
    <property type="match status" value="1"/>
</dbReference>
<dbReference type="Proteomes" id="UP001226389">
    <property type="component" value="Unassembled WGS sequence"/>
</dbReference>
<dbReference type="SMART" id="SM00829">
    <property type="entry name" value="PKS_ER"/>
    <property type="match status" value="1"/>
</dbReference>
<dbReference type="PANTHER" id="PTHR44013">
    <property type="entry name" value="ZINC-TYPE ALCOHOL DEHYDROGENASE-LIKE PROTEIN C16A3.02C"/>
    <property type="match status" value="1"/>
</dbReference>
<evidence type="ECO:0000259" key="1">
    <source>
        <dbReference type="SMART" id="SM00829"/>
    </source>
</evidence>
<dbReference type="InterPro" id="IPR020843">
    <property type="entry name" value="ER"/>
</dbReference>
<dbReference type="InterPro" id="IPR036291">
    <property type="entry name" value="NAD(P)-bd_dom_sf"/>
</dbReference>
<keyword evidence="3" id="KW-1185">Reference proteome</keyword>
<protein>
    <submittedName>
        <fullName evidence="2">NADPH:quinone reductase-like Zn-dependent oxidoreductase</fullName>
    </submittedName>
</protein>
<dbReference type="InterPro" id="IPR052733">
    <property type="entry name" value="Chloroplast_QOR"/>
</dbReference>
<dbReference type="PANTHER" id="PTHR44013:SF1">
    <property type="entry name" value="ZINC-TYPE ALCOHOL DEHYDROGENASE-LIKE PROTEIN C16A3.02C"/>
    <property type="match status" value="1"/>
</dbReference>
<dbReference type="InterPro" id="IPR013154">
    <property type="entry name" value="ADH-like_N"/>
</dbReference>
<dbReference type="SUPFAM" id="SSF51735">
    <property type="entry name" value="NAD(P)-binding Rossmann-fold domains"/>
    <property type="match status" value="1"/>
</dbReference>
<comment type="caution">
    <text evidence="2">The sequence shown here is derived from an EMBL/GenBank/DDBJ whole genome shotgun (WGS) entry which is preliminary data.</text>
</comment>
<reference evidence="2 3" key="1">
    <citation type="submission" date="2023-07" db="EMBL/GenBank/DDBJ databases">
        <title>Sorghum-associated microbial communities from plants grown in Nebraska, USA.</title>
        <authorList>
            <person name="Schachtman D."/>
        </authorList>
    </citation>
    <scope>NUCLEOTIDE SEQUENCE [LARGE SCALE GENOMIC DNA]</scope>
    <source>
        <strain evidence="2 3">DS994</strain>
    </source>
</reference>
<accession>A0ABT9UMY4</accession>
<organism evidence="2 3">
    <name type="scientific">Pseudarthrobacter defluvii</name>
    <dbReference type="NCBI Taxonomy" id="410837"/>
    <lineage>
        <taxon>Bacteria</taxon>
        <taxon>Bacillati</taxon>
        <taxon>Actinomycetota</taxon>
        <taxon>Actinomycetes</taxon>
        <taxon>Micrococcales</taxon>
        <taxon>Micrococcaceae</taxon>
        <taxon>Pseudarthrobacter</taxon>
    </lineage>
</organism>
<gene>
    <name evidence="2" type="ORF">J2T22_004220</name>
</gene>
<dbReference type="CDD" id="cd08267">
    <property type="entry name" value="MDR1"/>
    <property type="match status" value="1"/>
</dbReference>
<evidence type="ECO:0000313" key="2">
    <source>
        <dbReference type="EMBL" id="MDQ0121007.1"/>
    </source>
</evidence>
<dbReference type="RefSeq" id="WP_307493395.1">
    <property type="nucleotide sequence ID" value="NZ_JAUSSY010000024.1"/>
</dbReference>
<proteinExistence type="predicted"/>
<sequence length="333" mass="34005">MKAAVYRRFGGPDVVRIVEQPKPAPGRGELLVKVQATTVSAADYRARTKDVPKGLKLLSSTTLGFITPRIPVLGMDIAGVIEAAGPDVTRFKPGDEVIAMLGGKFGGHAEYVTVPQDGAVAAKPANLTFEEAAALVFGGITAQAFLGRTSLDPGTSVLVNGASGAVGTAAVQLARIAGAHVTAVCSGPNAGLVRSLGAGTVVDYTTEDFTEASAAYDVIVDCVGNVPFRHLQPLIKPGGALLSVVADLPGVLAAGLRSHRTGIHITAGNVPFTGADLAHIAQLAETGQLRPVIDRSFALTDIAEAHRYVSTGRKRGNVVVQVAGPPAGGGLVD</sequence>
<dbReference type="Pfam" id="PF08240">
    <property type="entry name" value="ADH_N"/>
    <property type="match status" value="1"/>
</dbReference>
<dbReference type="Gene3D" id="3.90.180.10">
    <property type="entry name" value="Medium-chain alcohol dehydrogenases, catalytic domain"/>
    <property type="match status" value="1"/>
</dbReference>
<dbReference type="EMBL" id="JAUSSY010000024">
    <property type="protein sequence ID" value="MDQ0121007.1"/>
    <property type="molecule type" value="Genomic_DNA"/>
</dbReference>
<dbReference type="Pfam" id="PF13602">
    <property type="entry name" value="ADH_zinc_N_2"/>
    <property type="match status" value="1"/>
</dbReference>
<dbReference type="SUPFAM" id="SSF50129">
    <property type="entry name" value="GroES-like"/>
    <property type="match status" value="1"/>
</dbReference>
<feature type="domain" description="Enoyl reductase (ER)" evidence="1">
    <location>
        <begin position="10"/>
        <end position="320"/>
    </location>
</feature>